<accession>A0A5B7DHL5</accession>
<evidence type="ECO:0000313" key="1">
    <source>
        <dbReference type="EMBL" id="MPC20606.1"/>
    </source>
</evidence>
<proteinExistence type="predicted"/>
<sequence length="92" mass="10301">MAGYVIRGTHDDPLDSRKTVYGVWKGAEVRCLRARIETEGARAAPFFFFFCVPQLSTESRMKSVGETMAVFLHHGHGECDQAVHINTDQDVT</sequence>
<dbReference type="AlphaFoldDB" id="A0A5B7DHL5"/>
<protein>
    <submittedName>
        <fullName evidence="1">Uncharacterized protein</fullName>
    </submittedName>
</protein>
<name>A0A5B7DHL5_PORTR</name>
<dbReference type="Proteomes" id="UP000324222">
    <property type="component" value="Unassembled WGS sequence"/>
</dbReference>
<dbReference type="EMBL" id="VSRR010000890">
    <property type="protein sequence ID" value="MPC20606.1"/>
    <property type="molecule type" value="Genomic_DNA"/>
</dbReference>
<evidence type="ECO:0000313" key="2">
    <source>
        <dbReference type="Proteomes" id="UP000324222"/>
    </source>
</evidence>
<organism evidence="1 2">
    <name type="scientific">Portunus trituberculatus</name>
    <name type="common">Swimming crab</name>
    <name type="synonym">Neptunus trituberculatus</name>
    <dbReference type="NCBI Taxonomy" id="210409"/>
    <lineage>
        <taxon>Eukaryota</taxon>
        <taxon>Metazoa</taxon>
        <taxon>Ecdysozoa</taxon>
        <taxon>Arthropoda</taxon>
        <taxon>Crustacea</taxon>
        <taxon>Multicrustacea</taxon>
        <taxon>Malacostraca</taxon>
        <taxon>Eumalacostraca</taxon>
        <taxon>Eucarida</taxon>
        <taxon>Decapoda</taxon>
        <taxon>Pleocyemata</taxon>
        <taxon>Brachyura</taxon>
        <taxon>Eubrachyura</taxon>
        <taxon>Portunoidea</taxon>
        <taxon>Portunidae</taxon>
        <taxon>Portuninae</taxon>
        <taxon>Portunus</taxon>
    </lineage>
</organism>
<reference evidence="1 2" key="1">
    <citation type="submission" date="2019-05" db="EMBL/GenBank/DDBJ databases">
        <title>Another draft genome of Portunus trituberculatus and its Hox gene families provides insights of decapod evolution.</title>
        <authorList>
            <person name="Jeong J.-H."/>
            <person name="Song I."/>
            <person name="Kim S."/>
            <person name="Choi T."/>
            <person name="Kim D."/>
            <person name="Ryu S."/>
            <person name="Kim W."/>
        </authorList>
    </citation>
    <scope>NUCLEOTIDE SEQUENCE [LARGE SCALE GENOMIC DNA]</scope>
    <source>
        <tissue evidence="1">Muscle</tissue>
    </source>
</reference>
<keyword evidence="2" id="KW-1185">Reference proteome</keyword>
<gene>
    <name evidence="1" type="ORF">E2C01_013559</name>
</gene>
<comment type="caution">
    <text evidence="1">The sequence shown here is derived from an EMBL/GenBank/DDBJ whole genome shotgun (WGS) entry which is preliminary data.</text>
</comment>